<feature type="compositionally biased region" description="Polar residues" evidence="1">
    <location>
        <begin position="1"/>
        <end position="10"/>
    </location>
</feature>
<feature type="region of interest" description="Disordered" evidence="1">
    <location>
        <begin position="1"/>
        <end position="27"/>
    </location>
</feature>
<gene>
    <name evidence="2" type="ORF">SAMN05660874_05002</name>
</gene>
<protein>
    <submittedName>
        <fullName evidence="2">Uncharacterized protein</fullName>
    </submittedName>
</protein>
<evidence type="ECO:0000256" key="1">
    <source>
        <dbReference type="SAM" id="MobiDB-lite"/>
    </source>
</evidence>
<sequence length="250" mass="27097">MTGLCKSTGSDLGFQRSRRATPNGDRAQPTLMILHPAANLLTCEKGMRAATPGTVTAGPLAQLDRLFCWLELSARQRHCVRLFVRVAGAGYVSRTSARSRRCWPSCWQSWPVRRPPPALKAASSRSHWVWRRAIASAVSRVVIVGARRSCSGGVGSWGAQVLPTSPVARTRRSARLPRRGGFRRLAVTATEATAARPPPELFQSCLQHRPAAAGIGYVSYLHPISGRRCGWRGSGRPRSGPWVVGRAASG</sequence>
<evidence type="ECO:0000313" key="3">
    <source>
        <dbReference type="Proteomes" id="UP000198852"/>
    </source>
</evidence>
<proteinExistence type="predicted"/>
<name>A0A1I6UK13_9PSEU</name>
<evidence type="ECO:0000313" key="2">
    <source>
        <dbReference type="EMBL" id="SFT01816.1"/>
    </source>
</evidence>
<reference evidence="3" key="1">
    <citation type="submission" date="2016-10" db="EMBL/GenBank/DDBJ databases">
        <authorList>
            <person name="Varghese N."/>
            <person name="Submissions S."/>
        </authorList>
    </citation>
    <scope>NUCLEOTIDE SEQUENCE [LARGE SCALE GENOMIC DNA]</scope>
    <source>
        <strain evidence="3">DSM 44771</strain>
    </source>
</reference>
<dbReference type="EMBL" id="FOZX01000011">
    <property type="protein sequence ID" value="SFT01816.1"/>
    <property type="molecule type" value="Genomic_DNA"/>
</dbReference>
<organism evidence="2 3">
    <name type="scientific">Saccharopolyspora flava</name>
    <dbReference type="NCBI Taxonomy" id="95161"/>
    <lineage>
        <taxon>Bacteria</taxon>
        <taxon>Bacillati</taxon>
        <taxon>Actinomycetota</taxon>
        <taxon>Actinomycetes</taxon>
        <taxon>Pseudonocardiales</taxon>
        <taxon>Pseudonocardiaceae</taxon>
        <taxon>Saccharopolyspora</taxon>
    </lineage>
</organism>
<accession>A0A1I6UK13</accession>
<keyword evidence="3" id="KW-1185">Reference proteome</keyword>
<dbReference type="AlphaFoldDB" id="A0A1I6UK13"/>
<dbReference type="Proteomes" id="UP000198852">
    <property type="component" value="Unassembled WGS sequence"/>
</dbReference>